<keyword evidence="5 8" id="KW-1133">Transmembrane helix</keyword>
<name>A0AAU9U5A7_EUPED</name>
<sequence>MFPFGTSAWGATSASGVCLLALYMWCDSFTSSWQGALFRRHSLRPLQMLCAVNLCSCALTAAALLHRAAPHRATATLLRHPMFVADCALLSASSAVGQLLIYRTIARFGPVLFTIIMTLRQAVSILVSCAVYGHSISAIGGVGVVLVFTAVFLRIYCRKRKPAAVK</sequence>
<evidence type="ECO:0000256" key="7">
    <source>
        <dbReference type="ARBA" id="ARBA00039668"/>
    </source>
</evidence>
<evidence type="ECO:0000256" key="2">
    <source>
        <dbReference type="ARBA" id="ARBA00010694"/>
    </source>
</evidence>
<proteinExistence type="inferred from homology"/>
<evidence type="ECO:0000256" key="4">
    <source>
        <dbReference type="ARBA" id="ARBA00022692"/>
    </source>
</evidence>
<organism evidence="9 10">
    <name type="scientific">Euphydryas editha</name>
    <name type="common">Edith's checkerspot</name>
    <dbReference type="NCBI Taxonomy" id="104508"/>
    <lineage>
        <taxon>Eukaryota</taxon>
        <taxon>Metazoa</taxon>
        <taxon>Ecdysozoa</taxon>
        <taxon>Arthropoda</taxon>
        <taxon>Hexapoda</taxon>
        <taxon>Insecta</taxon>
        <taxon>Pterygota</taxon>
        <taxon>Neoptera</taxon>
        <taxon>Endopterygota</taxon>
        <taxon>Lepidoptera</taxon>
        <taxon>Glossata</taxon>
        <taxon>Ditrysia</taxon>
        <taxon>Papilionoidea</taxon>
        <taxon>Nymphalidae</taxon>
        <taxon>Nymphalinae</taxon>
        <taxon>Euphydryas</taxon>
    </lineage>
</organism>
<dbReference type="Pfam" id="PF08449">
    <property type="entry name" value="UAA"/>
    <property type="match status" value="1"/>
</dbReference>
<dbReference type="PANTHER" id="PTHR10778:SF13">
    <property type="entry name" value="ADENOSINE 3'-PHOSPHO 5'-PHOSPHOSULFATE TRANSPORTER 1"/>
    <property type="match status" value="1"/>
</dbReference>
<reference evidence="9" key="1">
    <citation type="submission" date="2022-03" db="EMBL/GenBank/DDBJ databases">
        <authorList>
            <person name="Tunstrom K."/>
        </authorList>
    </citation>
    <scope>NUCLEOTIDE SEQUENCE</scope>
</reference>
<evidence type="ECO:0000256" key="5">
    <source>
        <dbReference type="ARBA" id="ARBA00022989"/>
    </source>
</evidence>
<dbReference type="GO" id="GO:0000139">
    <property type="term" value="C:Golgi membrane"/>
    <property type="evidence" value="ECO:0007669"/>
    <property type="project" value="TreeGrafter"/>
</dbReference>
<feature type="transmembrane region" description="Helical" evidence="8">
    <location>
        <begin position="6"/>
        <end position="25"/>
    </location>
</feature>
<evidence type="ECO:0000313" key="10">
    <source>
        <dbReference type="Proteomes" id="UP001153954"/>
    </source>
</evidence>
<keyword evidence="10" id="KW-1185">Reference proteome</keyword>
<keyword evidence="6 8" id="KW-0472">Membrane</keyword>
<evidence type="ECO:0000256" key="3">
    <source>
        <dbReference type="ARBA" id="ARBA00022448"/>
    </source>
</evidence>
<evidence type="ECO:0000313" key="9">
    <source>
        <dbReference type="EMBL" id="CAH2095014.1"/>
    </source>
</evidence>
<dbReference type="AlphaFoldDB" id="A0AAU9U5A7"/>
<dbReference type="InterPro" id="IPR013657">
    <property type="entry name" value="SCL35B1-4/HUT1"/>
</dbReference>
<evidence type="ECO:0000256" key="8">
    <source>
        <dbReference type="SAM" id="Phobius"/>
    </source>
</evidence>
<evidence type="ECO:0000256" key="1">
    <source>
        <dbReference type="ARBA" id="ARBA00004141"/>
    </source>
</evidence>
<dbReference type="EMBL" id="CAKOGL010000015">
    <property type="protein sequence ID" value="CAH2095014.1"/>
    <property type="molecule type" value="Genomic_DNA"/>
</dbReference>
<dbReference type="Proteomes" id="UP001153954">
    <property type="component" value="Unassembled WGS sequence"/>
</dbReference>
<comment type="caution">
    <text evidence="9">The sequence shown here is derived from an EMBL/GenBank/DDBJ whole genome shotgun (WGS) entry which is preliminary data.</text>
</comment>
<keyword evidence="4 8" id="KW-0812">Transmembrane</keyword>
<accession>A0AAU9U5A7</accession>
<feature type="transmembrane region" description="Helical" evidence="8">
    <location>
        <begin position="111"/>
        <end position="133"/>
    </location>
</feature>
<protein>
    <recommendedName>
        <fullName evidence="7">Adenosine 3'-phospho 5'-phosphosulfate transporter 1</fullName>
    </recommendedName>
</protein>
<dbReference type="GO" id="GO:0005789">
    <property type="term" value="C:endoplasmic reticulum membrane"/>
    <property type="evidence" value="ECO:0007669"/>
    <property type="project" value="TreeGrafter"/>
</dbReference>
<dbReference type="PANTHER" id="PTHR10778">
    <property type="entry name" value="SOLUTE CARRIER FAMILY 35 MEMBER B"/>
    <property type="match status" value="1"/>
</dbReference>
<keyword evidence="3" id="KW-0813">Transport</keyword>
<feature type="transmembrane region" description="Helical" evidence="8">
    <location>
        <begin position="46"/>
        <end position="69"/>
    </location>
</feature>
<comment type="similarity">
    <text evidence="2">Belongs to the nucleotide-sugar transporter family. SLC35B subfamily.</text>
</comment>
<feature type="transmembrane region" description="Helical" evidence="8">
    <location>
        <begin position="139"/>
        <end position="157"/>
    </location>
</feature>
<dbReference type="GO" id="GO:0046964">
    <property type="term" value="F:3'-phosphoadenosine 5'-phosphosulfate transmembrane transporter activity"/>
    <property type="evidence" value="ECO:0007669"/>
    <property type="project" value="TreeGrafter"/>
</dbReference>
<evidence type="ECO:0000256" key="6">
    <source>
        <dbReference type="ARBA" id="ARBA00023136"/>
    </source>
</evidence>
<feature type="transmembrane region" description="Helical" evidence="8">
    <location>
        <begin position="81"/>
        <end position="102"/>
    </location>
</feature>
<gene>
    <name evidence="9" type="ORF">EEDITHA_LOCUS10518</name>
</gene>
<comment type="subcellular location">
    <subcellularLocation>
        <location evidence="1">Membrane</location>
        <topology evidence="1">Multi-pass membrane protein</topology>
    </subcellularLocation>
</comment>